<protein>
    <submittedName>
        <fullName evidence="3">Universal stress protein</fullName>
    </submittedName>
</protein>
<dbReference type="CDD" id="cd00293">
    <property type="entry name" value="USP-like"/>
    <property type="match status" value="3"/>
</dbReference>
<proteinExistence type="inferred from homology"/>
<sequence length="443" mass="47276">MISTPRPFEPGAAMSIVCATNFSDAARRASTLAAELARKAGTSLWLVHVLNPDSVRAFGKALLGSAEAVLSDETKRLTQLGVKVEPVLLTGEPAVMLEGFCREQGASLVVASRAADESPFGGEGGTVDRMAQSLTVPLLVMRDPAPLEAWVRGERSLKVFLGVDRSLPFEAARDWVMTLSKGGRVDVVGGRVYWPEEEARRLGLRQALAYGDALPELQHVLERECAELLAPLAQGGTPVRARVEMGVGRIADHLVDLAEQEQADLLVVGTHHRRALGRLWSVSRHALRLARMSVVCVPAQAMAVGADTPLPEYQEVMVATDFSETGNRAVAHAFALTAPGGTVHLVHATESKPSLEEEAQMREQLSALVPKSANDRSVRLNIIPGGKDVVATLAQTAERLGASAIVMGTHGRSGLKRAVLGSVTQSLLLRTDRPVLVVRPPAA</sequence>
<evidence type="ECO:0000259" key="2">
    <source>
        <dbReference type="Pfam" id="PF00582"/>
    </source>
</evidence>
<comment type="caution">
    <text evidence="3">The sequence shown here is derived from an EMBL/GenBank/DDBJ whole genome shotgun (WGS) entry which is preliminary data.</text>
</comment>
<dbReference type="InterPro" id="IPR006016">
    <property type="entry name" value="UspA"/>
</dbReference>
<organism evidence="3 4">
    <name type="scientific">Myxococcus xanthus</name>
    <dbReference type="NCBI Taxonomy" id="34"/>
    <lineage>
        <taxon>Bacteria</taxon>
        <taxon>Pseudomonadati</taxon>
        <taxon>Myxococcota</taxon>
        <taxon>Myxococcia</taxon>
        <taxon>Myxococcales</taxon>
        <taxon>Cystobacterineae</taxon>
        <taxon>Myxococcaceae</taxon>
        <taxon>Myxococcus</taxon>
    </lineage>
</organism>
<dbReference type="EMBL" id="JABFNT010000108">
    <property type="protein sequence ID" value="NOJ81988.1"/>
    <property type="molecule type" value="Genomic_DNA"/>
</dbReference>
<comment type="similarity">
    <text evidence="1">Belongs to the universal stress protein A family.</text>
</comment>
<dbReference type="PRINTS" id="PR01438">
    <property type="entry name" value="UNVRSLSTRESS"/>
</dbReference>
<evidence type="ECO:0000313" key="4">
    <source>
        <dbReference type="Proteomes" id="UP000533080"/>
    </source>
</evidence>
<reference evidence="3 4" key="1">
    <citation type="submission" date="2020-05" db="EMBL/GenBank/DDBJ databases">
        <authorList>
            <person name="Whitworth D."/>
        </authorList>
    </citation>
    <scope>NUCLEOTIDE SEQUENCE [LARGE SCALE GENOMIC DNA]</scope>
    <source>
        <strain evidence="3 4">AM005</strain>
    </source>
</reference>
<dbReference type="Pfam" id="PF00582">
    <property type="entry name" value="Usp"/>
    <property type="match status" value="3"/>
</dbReference>
<dbReference type="InterPro" id="IPR006015">
    <property type="entry name" value="Universal_stress_UspA"/>
</dbReference>
<dbReference type="InterPro" id="IPR014729">
    <property type="entry name" value="Rossmann-like_a/b/a_fold"/>
</dbReference>
<evidence type="ECO:0000313" key="3">
    <source>
        <dbReference type="EMBL" id="NOJ81988.1"/>
    </source>
</evidence>
<dbReference type="PANTHER" id="PTHR46268:SF6">
    <property type="entry name" value="UNIVERSAL STRESS PROTEIN UP12"/>
    <property type="match status" value="1"/>
</dbReference>
<dbReference type="SUPFAM" id="SSF52402">
    <property type="entry name" value="Adenine nucleotide alpha hydrolases-like"/>
    <property type="match status" value="3"/>
</dbReference>
<name>A0A7Y4MUV6_MYXXA</name>
<feature type="domain" description="UspA" evidence="2">
    <location>
        <begin position="15"/>
        <end position="142"/>
    </location>
</feature>
<dbReference type="PANTHER" id="PTHR46268">
    <property type="entry name" value="STRESS RESPONSE PROTEIN NHAX"/>
    <property type="match status" value="1"/>
</dbReference>
<gene>
    <name evidence="3" type="ORF">HNV28_27295</name>
</gene>
<feature type="domain" description="UspA" evidence="2">
    <location>
        <begin position="313"/>
        <end position="439"/>
    </location>
</feature>
<dbReference type="Proteomes" id="UP000533080">
    <property type="component" value="Unassembled WGS sequence"/>
</dbReference>
<dbReference type="Gene3D" id="3.40.50.620">
    <property type="entry name" value="HUPs"/>
    <property type="match status" value="3"/>
</dbReference>
<dbReference type="AlphaFoldDB" id="A0A7Y4MUV6"/>
<evidence type="ECO:0000256" key="1">
    <source>
        <dbReference type="ARBA" id="ARBA00008791"/>
    </source>
</evidence>
<feature type="domain" description="UspA" evidence="2">
    <location>
        <begin position="215"/>
        <end position="298"/>
    </location>
</feature>
<accession>A0A7Y4MUV6</accession>